<feature type="transmembrane region" description="Helical" evidence="1">
    <location>
        <begin position="6"/>
        <end position="28"/>
    </location>
</feature>
<dbReference type="EMBL" id="BMYO01000005">
    <property type="protein sequence ID" value="GHD63839.1"/>
    <property type="molecule type" value="Genomic_DNA"/>
</dbReference>
<keyword evidence="3" id="KW-1185">Reference proteome</keyword>
<evidence type="ECO:0000313" key="3">
    <source>
        <dbReference type="Proteomes" id="UP000604737"/>
    </source>
</evidence>
<evidence type="ECO:0008006" key="4">
    <source>
        <dbReference type="Google" id="ProtNLM"/>
    </source>
</evidence>
<keyword evidence="1" id="KW-0472">Membrane</keyword>
<dbReference type="Proteomes" id="UP000604737">
    <property type="component" value="Unassembled WGS sequence"/>
</dbReference>
<feature type="transmembrane region" description="Helical" evidence="1">
    <location>
        <begin position="103"/>
        <end position="125"/>
    </location>
</feature>
<comment type="caution">
    <text evidence="2">The sequence shown here is derived from an EMBL/GenBank/DDBJ whole genome shotgun (WGS) entry which is preliminary data.</text>
</comment>
<proteinExistence type="predicted"/>
<dbReference type="RefSeq" id="WP_189460729.1">
    <property type="nucleotide sequence ID" value="NZ_BMYO01000005.1"/>
</dbReference>
<keyword evidence="1" id="KW-1133">Transmembrane helix</keyword>
<protein>
    <recommendedName>
        <fullName evidence="4">DUF2721 domain-containing protein</fullName>
    </recommendedName>
</protein>
<sequence length="159" mass="17485">MASSEIINIVTIGVTLVTAIGFVAKGVVVVRQAIQKLKGGEVRRLESQIERLNRLHDQPTALIRYLAEMGCYFIFSLILFASLCFAANDVLHSGTPYRAEGAAMVFAEALLVFTIVMGIPARVLLTMGKLNNLEDSIKGIQKQIRYVEAKHDRDGYASN</sequence>
<keyword evidence="1" id="KW-0812">Transmembrane</keyword>
<organism evidence="2 3">
    <name type="scientific">Jeongeupia chitinilytica</name>
    <dbReference type="NCBI Taxonomy" id="1041641"/>
    <lineage>
        <taxon>Bacteria</taxon>
        <taxon>Pseudomonadati</taxon>
        <taxon>Pseudomonadota</taxon>
        <taxon>Betaproteobacteria</taxon>
        <taxon>Neisseriales</taxon>
        <taxon>Chitinibacteraceae</taxon>
        <taxon>Jeongeupia</taxon>
    </lineage>
</organism>
<gene>
    <name evidence="2" type="ORF">GCM10007350_22090</name>
</gene>
<evidence type="ECO:0000256" key="1">
    <source>
        <dbReference type="SAM" id="Phobius"/>
    </source>
</evidence>
<reference evidence="3" key="1">
    <citation type="journal article" date="2019" name="Int. J. Syst. Evol. Microbiol.">
        <title>The Global Catalogue of Microorganisms (GCM) 10K type strain sequencing project: providing services to taxonomists for standard genome sequencing and annotation.</title>
        <authorList>
            <consortium name="The Broad Institute Genomics Platform"/>
            <consortium name="The Broad Institute Genome Sequencing Center for Infectious Disease"/>
            <person name="Wu L."/>
            <person name="Ma J."/>
        </authorList>
    </citation>
    <scope>NUCLEOTIDE SEQUENCE [LARGE SCALE GENOMIC DNA]</scope>
    <source>
        <strain evidence="3">KCTC 23701</strain>
    </source>
</reference>
<name>A0ABQ3H2A2_9NEIS</name>
<evidence type="ECO:0000313" key="2">
    <source>
        <dbReference type="EMBL" id="GHD63839.1"/>
    </source>
</evidence>
<accession>A0ABQ3H2A2</accession>
<feature type="transmembrane region" description="Helical" evidence="1">
    <location>
        <begin position="71"/>
        <end position="91"/>
    </location>
</feature>